<evidence type="ECO:0000313" key="2">
    <source>
        <dbReference type="Proteomes" id="UP001596113"/>
    </source>
</evidence>
<organism evidence="1 2">
    <name type="scientific">Cohnella soli</name>
    <dbReference type="NCBI Taxonomy" id="425005"/>
    <lineage>
        <taxon>Bacteria</taxon>
        <taxon>Bacillati</taxon>
        <taxon>Bacillota</taxon>
        <taxon>Bacilli</taxon>
        <taxon>Bacillales</taxon>
        <taxon>Paenibacillaceae</taxon>
        <taxon>Cohnella</taxon>
    </lineage>
</organism>
<reference evidence="2" key="1">
    <citation type="journal article" date="2019" name="Int. J. Syst. Evol. Microbiol.">
        <title>The Global Catalogue of Microorganisms (GCM) 10K type strain sequencing project: providing services to taxonomists for standard genome sequencing and annotation.</title>
        <authorList>
            <consortium name="The Broad Institute Genomics Platform"/>
            <consortium name="The Broad Institute Genome Sequencing Center for Infectious Disease"/>
            <person name="Wu L."/>
            <person name="Ma J."/>
        </authorList>
    </citation>
    <scope>NUCLEOTIDE SEQUENCE [LARGE SCALE GENOMIC DNA]</scope>
    <source>
        <strain evidence="2">CGMCC 1.18575</strain>
    </source>
</reference>
<evidence type="ECO:0000313" key="1">
    <source>
        <dbReference type="EMBL" id="MFC5403805.1"/>
    </source>
</evidence>
<gene>
    <name evidence="1" type="ORF">ACFPOF_13755</name>
</gene>
<sequence length="61" mass="6964">MRATAIGEAENAYLKLLEEQLLTASGERLERLRKHGEGEKRLLVDLIWPVRGSFEGIELEK</sequence>
<dbReference type="RefSeq" id="WP_378133515.1">
    <property type="nucleotide sequence ID" value="NZ_JBHSMI010000025.1"/>
</dbReference>
<dbReference type="Proteomes" id="UP001596113">
    <property type="component" value="Unassembled WGS sequence"/>
</dbReference>
<name>A0ABW0HU47_9BACL</name>
<dbReference type="EMBL" id="JBHSMI010000025">
    <property type="protein sequence ID" value="MFC5403805.1"/>
    <property type="molecule type" value="Genomic_DNA"/>
</dbReference>
<keyword evidence="2" id="KW-1185">Reference proteome</keyword>
<protein>
    <submittedName>
        <fullName evidence="1">Uncharacterized protein</fullName>
    </submittedName>
</protein>
<comment type="caution">
    <text evidence="1">The sequence shown here is derived from an EMBL/GenBank/DDBJ whole genome shotgun (WGS) entry which is preliminary data.</text>
</comment>
<proteinExistence type="predicted"/>
<accession>A0ABW0HU47</accession>